<evidence type="ECO:0000313" key="1">
    <source>
        <dbReference type="EMBL" id="KAH6943013.1"/>
    </source>
</evidence>
<gene>
    <name evidence="1" type="ORF">HPB50_013968</name>
</gene>
<accession>A0ACB7T7U7</accession>
<sequence>MKQKENQAFDEFVTELRRQAEKCDFGERKDRLIGDRIVVGIRDGALRERLFRERDLTLDKIITTCKRQRKFPRSTRVYKARHPALKSGAGAEDSENEDSAKAWVFYDQLLFLKDSIVGRPTSGNLEVLCEEGEVAERPRTDETAESIFEDMISESSTSPEPDTYQATRREPKLSETQEAI</sequence>
<dbReference type="EMBL" id="CM023490">
    <property type="protein sequence ID" value="KAH6943013.1"/>
    <property type="molecule type" value="Genomic_DNA"/>
</dbReference>
<keyword evidence="2" id="KW-1185">Reference proteome</keyword>
<dbReference type="Proteomes" id="UP000821845">
    <property type="component" value="Chromosome 10"/>
</dbReference>
<name>A0ACB7T7U7_HYAAI</name>
<evidence type="ECO:0000313" key="2">
    <source>
        <dbReference type="Proteomes" id="UP000821845"/>
    </source>
</evidence>
<reference evidence="1" key="1">
    <citation type="submission" date="2020-05" db="EMBL/GenBank/DDBJ databases">
        <title>Large-scale comparative analyses of tick genomes elucidate their genetic diversity and vector capacities.</title>
        <authorList>
            <person name="Jia N."/>
            <person name="Wang J."/>
            <person name="Shi W."/>
            <person name="Du L."/>
            <person name="Sun Y."/>
            <person name="Zhan W."/>
            <person name="Jiang J."/>
            <person name="Wang Q."/>
            <person name="Zhang B."/>
            <person name="Ji P."/>
            <person name="Sakyi L.B."/>
            <person name="Cui X."/>
            <person name="Yuan T."/>
            <person name="Jiang B."/>
            <person name="Yang W."/>
            <person name="Lam T.T.-Y."/>
            <person name="Chang Q."/>
            <person name="Ding S."/>
            <person name="Wang X."/>
            <person name="Zhu J."/>
            <person name="Ruan X."/>
            <person name="Zhao L."/>
            <person name="Wei J."/>
            <person name="Que T."/>
            <person name="Du C."/>
            <person name="Cheng J."/>
            <person name="Dai P."/>
            <person name="Han X."/>
            <person name="Huang E."/>
            <person name="Gao Y."/>
            <person name="Liu J."/>
            <person name="Shao H."/>
            <person name="Ye R."/>
            <person name="Li L."/>
            <person name="Wei W."/>
            <person name="Wang X."/>
            <person name="Wang C."/>
            <person name="Yang T."/>
            <person name="Huo Q."/>
            <person name="Li W."/>
            <person name="Guo W."/>
            <person name="Chen H."/>
            <person name="Zhou L."/>
            <person name="Ni X."/>
            <person name="Tian J."/>
            <person name="Zhou Y."/>
            <person name="Sheng Y."/>
            <person name="Liu T."/>
            <person name="Pan Y."/>
            <person name="Xia L."/>
            <person name="Li J."/>
            <person name="Zhao F."/>
            <person name="Cao W."/>
        </authorList>
    </citation>
    <scope>NUCLEOTIDE SEQUENCE</scope>
    <source>
        <strain evidence="1">Hyas-2018</strain>
    </source>
</reference>
<proteinExistence type="predicted"/>
<comment type="caution">
    <text evidence="1">The sequence shown here is derived from an EMBL/GenBank/DDBJ whole genome shotgun (WGS) entry which is preliminary data.</text>
</comment>
<organism evidence="1 2">
    <name type="scientific">Hyalomma asiaticum</name>
    <name type="common">Tick</name>
    <dbReference type="NCBI Taxonomy" id="266040"/>
    <lineage>
        <taxon>Eukaryota</taxon>
        <taxon>Metazoa</taxon>
        <taxon>Ecdysozoa</taxon>
        <taxon>Arthropoda</taxon>
        <taxon>Chelicerata</taxon>
        <taxon>Arachnida</taxon>
        <taxon>Acari</taxon>
        <taxon>Parasitiformes</taxon>
        <taxon>Ixodida</taxon>
        <taxon>Ixodoidea</taxon>
        <taxon>Ixodidae</taxon>
        <taxon>Hyalomminae</taxon>
        <taxon>Hyalomma</taxon>
    </lineage>
</organism>
<protein>
    <submittedName>
        <fullName evidence="1">Uncharacterized protein</fullName>
    </submittedName>
</protein>